<dbReference type="Proteomes" id="UP000001879">
    <property type="component" value="Chromosome"/>
</dbReference>
<evidence type="ECO:0000313" key="3">
    <source>
        <dbReference type="Proteomes" id="UP000001879"/>
    </source>
</evidence>
<evidence type="ECO:0000313" key="4">
    <source>
        <dbReference type="Proteomes" id="UP000011543"/>
    </source>
</evidence>
<sequence>MEHSKLEQIRNTDDNLRRLAEVCAENGPVEAMADPSHVQPVEWVEAQSHNDDARKLVAREASEVEVELGEAVLVHQTKPNRAESILKDGFGDPLEHVHSDLYHVPGSVRYGCVFLWPHSNHFGTSFLDRGGAAIICRIRIEDVQVSAYGSYSALCHQEKYDRYEKLNEHLDRIPPEEYNKYHVYPYRDYLKWIEDGNGEWPADSLYPYVMH</sequence>
<reference evidence="1 3" key="2">
    <citation type="journal article" date="2012" name="BMC Genomics">
        <title>A comparative genomics perspective on the genetic content of the alkaliphilic haloarchaeon Natrialba magadii ATCC 43099T.</title>
        <authorList>
            <person name="Siddaramappa S."/>
            <person name="Challacombe J.F."/>
            <person name="Decastro R.E."/>
            <person name="Pfeiffer F."/>
            <person name="Sastre D.E."/>
            <person name="Gimenez M.I."/>
            <person name="Paggi R.A."/>
            <person name="Detter J.C."/>
            <person name="Davenport K.W."/>
            <person name="Goodwin L.A."/>
            <person name="Kyrpides N."/>
            <person name="Tapia R."/>
            <person name="Pitluck S."/>
            <person name="Lucas S."/>
            <person name="Woyke T."/>
            <person name="Maupin-Furlow J.A."/>
        </authorList>
    </citation>
    <scope>NUCLEOTIDE SEQUENCE [LARGE SCALE GENOMIC DNA]</scope>
    <source>
        <strain evidence="1">ATCC 43099</strain>
        <strain evidence="3">ATCC 43099 / DSM 3394 / CCM 3739 / CIP 104546 / IAM 13178 / JCM 8861 / NBRC 102185 / NCIMB 2190 / MS3</strain>
    </source>
</reference>
<dbReference type="Proteomes" id="UP000011543">
    <property type="component" value="Unassembled WGS sequence"/>
</dbReference>
<keyword evidence="3" id="KW-1185">Reference proteome</keyword>
<accession>D3SXT9</accession>
<dbReference type="EMBL" id="AOHS01000009">
    <property type="protein sequence ID" value="ELY33638.1"/>
    <property type="molecule type" value="Genomic_DNA"/>
</dbReference>
<protein>
    <submittedName>
        <fullName evidence="1">Uncharacterized protein</fullName>
    </submittedName>
</protein>
<dbReference type="AlphaFoldDB" id="D3SXT9"/>
<dbReference type="HOGENOM" id="CLU_1302653_0_0_2"/>
<dbReference type="PaxDb" id="547559-Nmag_0391"/>
<reference evidence="2 4" key="3">
    <citation type="journal article" date="2014" name="PLoS Genet.">
        <title>Phylogenetically driven sequencing of extremely halophilic archaea reveals strategies for static and dynamic osmo-response.</title>
        <authorList>
            <person name="Becker E.A."/>
            <person name="Seitzer P.M."/>
            <person name="Tritt A."/>
            <person name="Larsen D."/>
            <person name="Krusor M."/>
            <person name="Yao A.I."/>
            <person name="Wu D."/>
            <person name="Madern D."/>
            <person name="Eisen J.A."/>
            <person name="Darling A.E."/>
            <person name="Facciotti M.T."/>
        </authorList>
    </citation>
    <scope>NUCLEOTIDE SEQUENCE [LARGE SCALE GENOMIC DNA]</scope>
    <source>
        <strain evidence="4">ATCC 43099 / DSM 3394 / CCM 3739 / CIP 104546 / IAM 13178 / JCM 8861 / NBRC 102185 / NCIMB 2190 / MS3</strain>
        <strain evidence="2">MS-3</strain>
    </source>
</reference>
<gene>
    <name evidence="1" type="ordered locus">Nmag_0391</name>
    <name evidence="2" type="ORF">C500_02360</name>
</gene>
<evidence type="ECO:0000313" key="1">
    <source>
        <dbReference type="EMBL" id="ADD03979.1"/>
    </source>
</evidence>
<proteinExistence type="predicted"/>
<reference evidence="3" key="1">
    <citation type="submission" date="2010-02" db="EMBL/GenBank/DDBJ databases">
        <title>Complete sequence of chromosome of Natrialba magadii ATCC 43099.</title>
        <authorList>
            <consortium name="US DOE Joint Genome Institute"/>
            <person name="Lucas S."/>
            <person name="Copeland A."/>
            <person name="Lapidus A."/>
            <person name="Cheng J.-F."/>
            <person name="Bruce D."/>
            <person name="Goodwin L."/>
            <person name="Pitluck S."/>
            <person name="Davenport K."/>
            <person name="Saunders E."/>
            <person name="Detter J.C."/>
            <person name="Han C."/>
            <person name="Tapia R."/>
            <person name="Land M."/>
            <person name="Hauser L."/>
            <person name="Kyrpides N."/>
            <person name="Mikhailova N."/>
            <person name="De Castro R.E."/>
            <person name="Maupin-Furlow J.A."/>
            <person name="Woyke T."/>
        </authorList>
    </citation>
    <scope>NUCLEOTIDE SEQUENCE [LARGE SCALE GENOMIC DNA]</scope>
    <source>
        <strain evidence="3">ATCC 43099 / DSM 3394 / CCM 3739 / CIP 104546 / IAM 13178 / JCM 8861 / NBRC 102185 / NCIMB 2190 / MS3</strain>
    </source>
</reference>
<dbReference type="GeneID" id="8823212"/>
<reference evidence="1" key="4">
    <citation type="submission" date="2016-09" db="EMBL/GenBank/DDBJ databases">
        <authorList>
            <person name="Pfeiffer F."/>
        </authorList>
    </citation>
    <scope>NUCLEOTIDE SEQUENCE</scope>
    <source>
        <strain evidence="1">ATCC 43099</strain>
    </source>
</reference>
<dbReference type="OrthoDB" id="380805at2157"/>
<name>D3SXT9_NATMM</name>
<dbReference type="EMBL" id="CP001932">
    <property type="protein sequence ID" value="ADD03979.1"/>
    <property type="molecule type" value="Genomic_DNA"/>
</dbReference>
<dbReference type="KEGG" id="nmg:Nmag_0391"/>
<evidence type="ECO:0000313" key="2">
    <source>
        <dbReference type="EMBL" id="ELY33638.1"/>
    </source>
</evidence>
<organism evidence="1 3">
    <name type="scientific">Natrialba magadii (strain ATCC 43099 / DSM 3394 / CCM 3739 / CIP 104546 / IAM 13178 / JCM 8861 / NBRC 102185 / NCIMB 2190 / MS3)</name>
    <name type="common">Natronobacterium magadii</name>
    <dbReference type="NCBI Taxonomy" id="547559"/>
    <lineage>
        <taxon>Archaea</taxon>
        <taxon>Methanobacteriati</taxon>
        <taxon>Methanobacteriota</taxon>
        <taxon>Stenosarchaea group</taxon>
        <taxon>Halobacteria</taxon>
        <taxon>Halobacteriales</taxon>
        <taxon>Natrialbaceae</taxon>
        <taxon>Natrialba</taxon>
    </lineage>
</organism>
<dbReference type="RefSeq" id="WP_004213902.1">
    <property type="nucleotide sequence ID" value="NC_013922.1"/>
</dbReference>